<dbReference type="InterPro" id="IPR016071">
    <property type="entry name" value="Staphylococal_nuclease_OB-fold"/>
</dbReference>
<name>A0A9D1CEJ7_AQUAO</name>
<evidence type="ECO:0000313" key="3">
    <source>
        <dbReference type="Proteomes" id="UP000606463"/>
    </source>
</evidence>
<dbReference type="Gene3D" id="2.40.50.90">
    <property type="match status" value="1"/>
</dbReference>
<reference evidence="2" key="1">
    <citation type="journal article" date="2020" name="ISME J.">
        <title>Gammaproteobacteria mediating utilization of methyl-, sulfur- and petroleum organic compounds in deep ocean hydrothermal plumes.</title>
        <authorList>
            <person name="Zhou Z."/>
            <person name="Liu Y."/>
            <person name="Pan J."/>
            <person name="Cron B.R."/>
            <person name="Toner B.M."/>
            <person name="Anantharaman K."/>
            <person name="Breier J.A."/>
            <person name="Dick G.J."/>
            <person name="Li M."/>
        </authorList>
    </citation>
    <scope>NUCLEOTIDE SEQUENCE</scope>
    <source>
        <strain evidence="2">SZUA-1501</strain>
    </source>
</reference>
<gene>
    <name evidence="2" type="ORF">EYH37_01065</name>
</gene>
<sequence>MRTFLVFLILLSLPLFGLKLKPNHKYICYVASVSDGDTIHCRFTSEVSPNVKTYPVRLIGIDTPETGERKKNTPKQEREFEEVVLKAYHQSVDLSRRDVVKMGLEAKAFTEKLLKNVYVVTLETDIQPTDHYGRILGYIWLPDGRMLNAEIICNGYALPLTVPPNVKYEKLFLKCFRKALKEQKGLWGELVN</sequence>
<dbReference type="InterPro" id="IPR035437">
    <property type="entry name" value="SNase_OB-fold_sf"/>
</dbReference>
<dbReference type="PROSITE" id="PS50830">
    <property type="entry name" value="TNASE_3"/>
    <property type="match status" value="1"/>
</dbReference>
<dbReference type="Pfam" id="PF00565">
    <property type="entry name" value="SNase"/>
    <property type="match status" value="1"/>
</dbReference>
<organism evidence="2 3">
    <name type="scientific">Aquifex aeolicus</name>
    <dbReference type="NCBI Taxonomy" id="63363"/>
    <lineage>
        <taxon>Bacteria</taxon>
        <taxon>Pseudomonadati</taxon>
        <taxon>Aquificota</taxon>
        <taxon>Aquificia</taxon>
        <taxon>Aquificales</taxon>
        <taxon>Aquificaceae</taxon>
        <taxon>Aquifex</taxon>
    </lineage>
</organism>
<dbReference type="SMART" id="SM00318">
    <property type="entry name" value="SNc"/>
    <property type="match status" value="1"/>
</dbReference>
<protein>
    <submittedName>
        <fullName evidence="2">Thermonuclease family protein</fullName>
    </submittedName>
</protein>
<feature type="domain" description="TNase-like" evidence="1">
    <location>
        <begin position="24"/>
        <end position="189"/>
    </location>
</feature>
<dbReference type="SUPFAM" id="SSF50199">
    <property type="entry name" value="Staphylococcal nuclease"/>
    <property type="match status" value="1"/>
</dbReference>
<comment type="caution">
    <text evidence="2">The sequence shown here is derived from an EMBL/GenBank/DDBJ whole genome shotgun (WGS) entry which is preliminary data.</text>
</comment>
<dbReference type="Proteomes" id="UP000606463">
    <property type="component" value="Unassembled WGS sequence"/>
</dbReference>
<dbReference type="AlphaFoldDB" id="A0A9D1CEJ7"/>
<proteinExistence type="predicted"/>
<accession>A0A9D1CEJ7</accession>
<evidence type="ECO:0000259" key="1">
    <source>
        <dbReference type="PROSITE" id="PS50830"/>
    </source>
</evidence>
<evidence type="ECO:0000313" key="2">
    <source>
        <dbReference type="EMBL" id="HIP97945.1"/>
    </source>
</evidence>
<dbReference type="EMBL" id="DQVE01000011">
    <property type="protein sequence ID" value="HIP97945.1"/>
    <property type="molecule type" value="Genomic_DNA"/>
</dbReference>